<dbReference type="KEGG" id="anr:Ana3638_03650"/>
<gene>
    <name evidence="7" type="ORF">Ana3638_03650</name>
</gene>
<dbReference type="Pfam" id="PF09084">
    <property type="entry name" value="NMT1"/>
    <property type="match status" value="1"/>
</dbReference>
<dbReference type="Proteomes" id="UP000464314">
    <property type="component" value="Chromosome"/>
</dbReference>
<organism evidence="7 8">
    <name type="scientific">Anaerocolumna sedimenticola</name>
    <dbReference type="NCBI Taxonomy" id="2696063"/>
    <lineage>
        <taxon>Bacteria</taxon>
        <taxon>Bacillati</taxon>
        <taxon>Bacillota</taxon>
        <taxon>Clostridia</taxon>
        <taxon>Lachnospirales</taxon>
        <taxon>Lachnospiraceae</taxon>
        <taxon>Anaerocolumna</taxon>
    </lineage>
</organism>
<dbReference type="GO" id="GO:0016020">
    <property type="term" value="C:membrane"/>
    <property type="evidence" value="ECO:0007669"/>
    <property type="project" value="InterPro"/>
</dbReference>
<protein>
    <submittedName>
        <fullName evidence="7">Aliphatic sulfonate ABC transporter substrate-binding protein</fullName>
    </submittedName>
</protein>
<dbReference type="PANTHER" id="PTHR30024">
    <property type="entry name" value="ALIPHATIC SULFONATES-BINDING PROTEIN-RELATED"/>
    <property type="match status" value="1"/>
</dbReference>
<dbReference type="AlphaFoldDB" id="A0A6P1TRP5"/>
<comment type="similarity">
    <text evidence="2">Belongs to the bacterial solute-binding protein SsuA/TauA family.</text>
</comment>
<evidence type="ECO:0000313" key="7">
    <source>
        <dbReference type="EMBL" id="QHQ63614.1"/>
    </source>
</evidence>
<feature type="region of interest" description="Disordered" evidence="5">
    <location>
        <begin position="1"/>
        <end position="66"/>
    </location>
</feature>
<dbReference type="SUPFAM" id="SSF53850">
    <property type="entry name" value="Periplasmic binding protein-like II"/>
    <property type="match status" value="1"/>
</dbReference>
<keyword evidence="4" id="KW-0732">Signal</keyword>
<evidence type="ECO:0000256" key="3">
    <source>
        <dbReference type="ARBA" id="ARBA00022448"/>
    </source>
</evidence>
<feature type="compositionally biased region" description="Basic and acidic residues" evidence="5">
    <location>
        <begin position="21"/>
        <end position="38"/>
    </location>
</feature>
<evidence type="ECO:0000256" key="5">
    <source>
        <dbReference type="SAM" id="MobiDB-lite"/>
    </source>
</evidence>
<reference evidence="7 8" key="1">
    <citation type="submission" date="2020-01" db="EMBL/GenBank/DDBJ databases">
        <title>Genome analysis of Anaerocolumna sp. CBA3638.</title>
        <authorList>
            <person name="Kim J."/>
            <person name="Roh S.W."/>
        </authorList>
    </citation>
    <scope>NUCLEOTIDE SEQUENCE [LARGE SCALE GENOMIC DNA]</scope>
    <source>
        <strain evidence="7 8">CBA3638</strain>
    </source>
</reference>
<name>A0A6P1TRP5_9FIRM</name>
<dbReference type="GO" id="GO:0042597">
    <property type="term" value="C:periplasmic space"/>
    <property type="evidence" value="ECO:0007669"/>
    <property type="project" value="UniProtKB-SubCell"/>
</dbReference>
<keyword evidence="8" id="KW-1185">Reference proteome</keyword>
<dbReference type="NCBIfam" id="TIGR01728">
    <property type="entry name" value="SsuA_fam"/>
    <property type="match status" value="1"/>
</dbReference>
<feature type="domain" description="Solute-binding protein family 3/N-terminal" evidence="6">
    <location>
        <begin position="70"/>
        <end position="307"/>
    </location>
</feature>
<dbReference type="InterPro" id="IPR010067">
    <property type="entry name" value="ABC_SsuA_sub-bd"/>
</dbReference>
<evidence type="ECO:0000313" key="8">
    <source>
        <dbReference type="Proteomes" id="UP000464314"/>
    </source>
</evidence>
<evidence type="ECO:0000259" key="6">
    <source>
        <dbReference type="SMART" id="SM00062"/>
    </source>
</evidence>
<dbReference type="SMART" id="SM00062">
    <property type="entry name" value="PBPb"/>
    <property type="match status" value="1"/>
</dbReference>
<proteinExistence type="inferred from homology"/>
<accession>A0A6P1TRP5</accession>
<evidence type="ECO:0000256" key="2">
    <source>
        <dbReference type="ARBA" id="ARBA00010742"/>
    </source>
</evidence>
<dbReference type="GO" id="GO:0042626">
    <property type="term" value="F:ATPase-coupled transmembrane transporter activity"/>
    <property type="evidence" value="ECO:0007669"/>
    <property type="project" value="InterPro"/>
</dbReference>
<sequence length="373" mass="39678">MAGCSKKVTDTNTDITAQVDSKTEEGSESKVEDTKAADTDSSVETTEETTVDTASTNETSNLPTGHKADTVKIGFVDVTGTGINSDTLGLARDQGFIDEELGAIGVKADFVPMTGAGPAINEALAGGSLDVGFLGDVPAIIGKSAGIDTQLIVFNGLNSGASLVVPKDSDFKTVQYLKGKKIATQKGAFMHKVFIDILSANGLSIDDVEFVNLNAQGSAEALVSGSVDAAVVGGSTLSNLIEKGYGRVLVDYREHPEWNCGGYGIARTAYINDNPDIIKALLRALVKAQKLAKSDDTVMLKQWTTTGDTETSYEYLYPKHNNYYSIIGDEKEIASGKNTIQFLLDNGLIENEFNFEEWVNSSFSDAAYSELGE</sequence>
<dbReference type="InterPro" id="IPR015168">
    <property type="entry name" value="SsuA/THI5"/>
</dbReference>
<dbReference type="Gene3D" id="3.40.190.10">
    <property type="entry name" value="Periplasmic binding protein-like II"/>
    <property type="match status" value="2"/>
</dbReference>
<keyword evidence="3" id="KW-0813">Transport</keyword>
<dbReference type="PANTHER" id="PTHR30024:SF42">
    <property type="entry name" value="ALIPHATIC SULFONATES-BINDING PROTEIN-RELATED"/>
    <property type="match status" value="1"/>
</dbReference>
<comment type="subcellular location">
    <subcellularLocation>
        <location evidence="1">Periplasm</location>
    </subcellularLocation>
</comment>
<evidence type="ECO:0000256" key="4">
    <source>
        <dbReference type="ARBA" id="ARBA00022729"/>
    </source>
</evidence>
<dbReference type="InterPro" id="IPR001638">
    <property type="entry name" value="Solute-binding_3/MltF_N"/>
</dbReference>
<dbReference type="EMBL" id="CP048000">
    <property type="protein sequence ID" value="QHQ63614.1"/>
    <property type="molecule type" value="Genomic_DNA"/>
</dbReference>
<evidence type="ECO:0000256" key="1">
    <source>
        <dbReference type="ARBA" id="ARBA00004418"/>
    </source>
</evidence>
<feature type="compositionally biased region" description="Polar residues" evidence="5">
    <location>
        <begin position="10"/>
        <end position="20"/>
    </location>
</feature>